<dbReference type="PANTHER" id="PTHR23222">
    <property type="entry name" value="PROHIBITIN"/>
    <property type="match status" value="1"/>
</dbReference>
<protein>
    <submittedName>
        <fullName evidence="4">High frequency of lysogenization C protein</fullName>
    </submittedName>
</protein>
<dbReference type="Pfam" id="PF01145">
    <property type="entry name" value="Band_7"/>
    <property type="match status" value="1"/>
</dbReference>
<dbReference type="InterPro" id="IPR001107">
    <property type="entry name" value="Band_7"/>
</dbReference>
<evidence type="ECO:0000313" key="4">
    <source>
        <dbReference type="EMBL" id="DAE28665.1"/>
    </source>
</evidence>
<dbReference type="CDD" id="cd03401">
    <property type="entry name" value="SPFH_prohibitin"/>
    <property type="match status" value="1"/>
</dbReference>
<dbReference type="SUPFAM" id="SSF117892">
    <property type="entry name" value="Band 7/SPFH domain"/>
    <property type="match status" value="1"/>
</dbReference>
<feature type="compositionally biased region" description="Polar residues" evidence="1">
    <location>
        <begin position="295"/>
        <end position="307"/>
    </location>
</feature>
<evidence type="ECO:0000256" key="2">
    <source>
        <dbReference type="SAM" id="Phobius"/>
    </source>
</evidence>
<keyword evidence="2" id="KW-1133">Transmembrane helix</keyword>
<accession>A0A8S5RC59</accession>
<dbReference type="InterPro" id="IPR036013">
    <property type="entry name" value="Band_7/SPFH_dom_sf"/>
</dbReference>
<dbReference type="PROSITE" id="PS51257">
    <property type="entry name" value="PROKAR_LIPOPROTEIN"/>
    <property type="match status" value="1"/>
</dbReference>
<feature type="transmembrane region" description="Helical" evidence="2">
    <location>
        <begin position="7"/>
        <end position="25"/>
    </location>
</feature>
<dbReference type="PANTHER" id="PTHR23222:SF0">
    <property type="entry name" value="PROHIBITIN 1"/>
    <property type="match status" value="1"/>
</dbReference>
<organism evidence="4">
    <name type="scientific">virus sp. ctmTa7</name>
    <dbReference type="NCBI Taxonomy" id="2828255"/>
    <lineage>
        <taxon>Viruses</taxon>
    </lineage>
</organism>
<keyword evidence="2" id="KW-0472">Membrane</keyword>
<name>A0A8S5RC59_9VIRU</name>
<dbReference type="Gene3D" id="3.30.479.30">
    <property type="entry name" value="Band 7 domain"/>
    <property type="match status" value="1"/>
</dbReference>
<proteinExistence type="predicted"/>
<feature type="domain" description="Band 7" evidence="3">
    <location>
        <begin position="30"/>
        <end position="220"/>
    </location>
</feature>
<reference evidence="4" key="1">
    <citation type="journal article" date="2021" name="Proc. Natl. Acad. Sci. U.S.A.">
        <title>A Catalog of Tens of Thousands of Viruses from Human Metagenomes Reveals Hidden Associations with Chronic Diseases.</title>
        <authorList>
            <person name="Tisza M.J."/>
            <person name="Buck C.B."/>
        </authorList>
    </citation>
    <scope>NUCLEOTIDE SEQUENCE</scope>
    <source>
        <strain evidence="4">CtmTa7</strain>
    </source>
</reference>
<keyword evidence="2" id="KW-0812">Transmembrane</keyword>
<dbReference type="GO" id="GO:0016020">
    <property type="term" value="C:membrane"/>
    <property type="evidence" value="ECO:0007669"/>
    <property type="project" value="InterPro"/>
</dbReference>
<dbReference type="InterPro" id="IPR000163">
    <property type="entry name" value="Prohibitin"/>
</dbReference>
<feature type="region of interest" description="Disordered" evidence="1">
    <location>
        <begin position="293"/>
        <end position="313"/>
    </location>
</feature>
<sequence length="313" mass="34052">MAKRKGLIGGVGLAVLIIGGLFVGISCTEKIPAGYVGVVYNSLNGGVDGEVITQGWHLVSPTKKVTTYSIGIEQSYLTSEEKGDSPVDESFSTPTSDGKSLTVDLEFSYKFDQDKIADTFIKFKGQSGNTVKDTFIKPKMRAWTQEVTAKYPVTDVFGDKRQELNEALDVYLKQKFEPYGIIIDTVNFTNISTDSETAEAIQKKVTAQQELELATIEAKTAKVQADKDKEVALIAAEQEKEKAAIVAEQKKIQAEGEAQATKIKADAEAEANVKIAKSLTPELIEKQKIEKWNGSVPTVQGSSTPIVNMSDDK</sequence>
<evidence type="ECO:0000259" key="3">
    <source>
        <dbReference type="Pfam" id="PF01145"/>
    </source>
</evidence>
<evidence type="ECO:0000256" key="1">
    <source>
        <dbReference type="SAM" id="MobiDB-lite"/>
    </source>
</evidence>
<dbReference type="EMBL" id="BK059091">
    <property type="protein sequence ID" value="DAE28665.1"/>
    <property type="molecule type" value="Genomic_DNA"/>
</dbReference>